<protein>
    <submittedName>
        <fullName evidence="2">Uncharacterized protein</fullName>
    </submittedName>
</protein>
<gene>
    <name evidence="2" type="ORF">KIPB_015576</name>
</gene>
<reference evidence="2 3" key="1">
    <citation type="journal article" date="2018" name="PLoS ONE">
        <title>The draft genome of Kipferlia bialata reveals reductive genome evolution in fornicate parasites.</title>
        <authorList>
            <person name="Tanifuji G."/>
            <person name="Takabayashi S."/>
            <person name="Kume K."/>
            <person name="Takagi M."/>
            <person name="Nakayama T."/>
            <person name="Kamikawa R."/>
            <person name="Inagaki Y."/>
            <person name="Hashimoto T."/>
        </authorList>
    </citation>
    <scope>NUCLEOTIDE SEQUENCE [LARGE SCALE GENOMIC DNA]</scope>
    <source>
        <strain evidence="2">NY0173</strain>
    </source>
</reference>
<keyword evidence="3" id="KW-1185">Reference proteome</keyword>
<evidence type="ECO:0000313" key="3">
    <source>
        <dbReference type="Proteomes" id="UP000265618"/>
    </source>
</evidence>
<sequence length="148" mass="16636">MGQALTDGDEKVSSPPLTSPAGSPTKTGSKPLDPSQWKVVHLTGPEMIARRNKGPARLPYPMSLEMFQLLPNILQENIVMRELWRAQQEGLFLDLPESTIDVYLEWTCWWCDKNMKERNDEIMKLRKRSEASRGMAGGVDTMSGKAGM</sequence>
<organism evidence="2 3">
    <name type="scientific">Kipferlia bialata</name>
    <dbReference type="NCBI Taxonomy" id="797122"/>
    <lineage>
        <taxon>Eukaryota</taxon>
        <taxon>Metamonada</taxon>
        <taxon>Carpediemonas-like organisms</taxon>
        <taxon>Kipferlia</taxon>
    </lineage>
</organism>
<dbReference type="Proteomes" id="UP000265618">
    <property type="component" value="Unassembled WGS sequence"/>
</dbReference>
<evidence type="ECO:0000256" key="1">
    <source>
        <dbReference type="SAM" id="MobiDB-lite"/>
    </source>
</evidence>
<evidence type="ECO:0000313" key="2">
    <source>
        <dbReference type="EMBL" id="GIQ92039.1"/>
    </source>
</evidence>
<dbReference type="EMBL" id="BDIP01008834">
    <property type="protein sequence ID" value="GIQ92039.1"/>
    <property type="molecule type" value="Genomic_DNA"/>
</dbReference>
<comment type="caution">
    <text evidence="2">The sequence shown here is derived from an EMBL/GenBank/DDBJ whole genome shotgun (WGS) entry which is preliminary data.</text>
</comment>
<dbReference type="AlphaFoldDB" id="A0A9K3GQB1"/>
<proteinExistence type="predicted"/>
<feature type="region of interest" description="Disordered" evidence="1">
    <location>
        <begin position="1"/>
        <end position="36"/>
    </location>
</feature>
<accession>A0A9K3GQB1</accession>
<name>A0A9K3GQB1_9EUKA</name>